<dbReference type="NCBIfam" id="TIGR03421">
    <property type="entry name" value="FeS_CyaY"/>
    <property type="match status" value="1"/>
</dbReference>
<evidence type="ECO:0000256" key="13">
    <source>
        <dbReference type="ARBA" id="ARBA00047990"/>
    </source>
</evidence>
<dbReference type="InterPro" id="IPR020895">
    <property type="entry name" value="Frataxin_CS"/>
</dbReference>
<dbReference type="Pfam" id="PF01491">
    <property type="entry name" value="Frataxin_Cyay"/>
    <property type="match status" value="1"/>
</dbReference>
<name>A0A0L7QL80_9HYME</name>
<dbReference type="GO" id="GO:0006879">
    <property type="term" value="P:intracellular iron ion homeostasis"/>
    <property type="evidence" value="ECO:0007669"/>
    <property type="project" value="UniProtKB-KW"/>
</dbReference>
<dbReference type="PRINTS" id="PR00904">
    <property type="entry name" value="FRATAXIN"/>
</dbReference>
<keyword evidence="7" id="KW-0809">Transit peptide</keyword>
<evidence type="ECO:0000313" key="14">
    <source>
        <dbReference type="EMBL" id="KOC59372.1"/>
    </source>
</evidence>
<sequence>MLLTRNVTRNSVFTILSYDTILNIVNRCLVREISVKCRRNIGYPAFHFKQYLNENNNVKTLNYKLVKHFSSSDSTGFSNTLELTPVQFEKVSDETLESLCEYFDELIEKAAHLLDADVSYGDGVLTIKFGNLYGTYVINRQTPNKQIWLSSPKSGPKRYDFINGKWIYKHDGKTLHELLNDEIPAIIRDQVNFHKCSFSGKEREAALKSL</sequence>
<keyword evidence="15" id="KW-1185">Reference proteome</keyword>
<evidence type="ECO:0000256" key="9">
    <source>
        <dbReference type="ARBA" id="ARBA00023004"/>
    </source>
</evidence>
<dbReference type="EC" id="1.16.3.1" evidence="3"/>
<dbReference type="CDD" id="cd00503">
    <property type="entry name" value="Frataxin"/>
    <property type="match status" value="1"/>
</dbReference>
<dbReference type="PROSITE" id="PS50810">
    <property type="entry name" value="FRATAXIN_2"/>
    <property type="match status" value="1"/>
</dbReference>
<dbReference type="FunFam" id="3.30.920.10:FF:000002">
    <property type="entry name" value="Frataxin, mitochondrial"/>
    <property type="match status" value="1"/>
</dbReference>
<evidence type="ECO:0000313" key="15">
    <source>
        <dbReference type="Proteomes" id="UP000053825"/>
    </source>
</evidence>
<accession>A0A0L7QL80</accession>
<dbReference type="Gene3D" id="3.30.920.10">
    <property type="entry name" value="Frataxin/CyaY"/>
    <property type="match status" value="1"/>
</dbReference>
<dbReference type="InterPro" id="IPR002908">
    <property type="entry name" value="Frataxin/CyaY"/>
</dbReference>
<evidence type="ECO:0000256" key="7">
    <source>
        <dbReference type="ARBA" id="ARBA00022946"/>
    </source>
</evidence>
<evidence type="ECO:0000256" key="1">
    <source>
        <dbReference type="ARBA" id="ARBA00004173"/>
    </source>
</evidence>
<protein>
    <recommendedName>
        <fullName evidence="3">ferroxidase</fullName>
        <ecNumber evidence="3">1.16.3.1</ecNumber>
    </recommendedName>
</protein>
<evidence type="ECO:0000256" key="3">
    <source>
        <dbReference type="ARBA" id="ARBA00013107"/>
    </source>
</evidence>
<dbReference type="NCBIfam" id="TIGR03422">
    <property type="entry name" value="mito_frataxin"/>
    <property type="match status" value="1"/>
</dbReference>
<evidence type="ECO:0000256" key="8">
    <source>
        <dbReference type="ARBA" id="ARBA00023002"/>
    </source>
</evidence>
<dbReference type="STRING" id="597456.A0A0L7QL80"/>
<dbReference type="Proteomes" id="UP000053825">
    <property type="component" value="Unassembled WGS sequence"/>
</dbReference>
<dbReference type="SUPFAM" id="SSF55387">
    <property type="entry name" value="Frataxin/Nqo15-like"/>
    <property type="match status" value="1"/>
</dbReference>
<organism evidence="14 15">
    <name type="scientific">Habropoda laboriosa</name>
    <dbReference type="NCBI Taxonomy" id="597456"/>
    <lineage>
        <taxon>Eukaryota</taxon>
        <taxon>Metazoa</taxon>
        <taxon>Ecdysozoa</taxon>
        <taxon>Arthropoda</taxon>
        <taxon>Hexapoda</taxon>
        <taxon>Insecta</taxon>
        <taxon>Pterygota</taxon>
        <taxon>Neoptera</taxon>
        <taxon>Endopterygota</taxon>
        <taxon>Hymenoptera</taxon>
        <taxon>Apocrita</taxon>
        <taxon>Aculeata</taxon>
        <taxon>Apoidea</taxon>
        <taxon>Anthophila</taxon>
        <taxon>Apidae</taxon>
        <taxon>Habropoda</taxon>
    </lineage>
</organism>
<proteinExistence type="inferred from homology"/>
<dbReference type="PANTHER" id="PTHR16821:SF2">
    <property type="entry name" value="FRATAXIN, MITOCHONDRIAL"/>
    <property type="match status" value="1"/>
</dbReference>
<evidence type="ECO:0000256" key="4">
    <source>
        <dbReference type="ARBA" id="ARBA00022434"/>
    </source>
</evidence>
<comment type="subcellular location">
    <subcellularLocation>
        <location evidence="1">Mitochondrion</location>
    </subcellularLocation>
</comment>
<dbReference type="SMART" id="SM01219">
    <property type="entry name" value="Frataxin_Cyay"/>
    <property type="match status" value="1"/>
</dbReference>
<evidence type="ECO:0000256" key="6">
    <source>
        <dbReference type="ARBA" id="ARBA00022496"/>
    </source>
</evidence>
<dbReference type="GO" id="GO:0034986">
    <property type="term" value="F:iron chaperone activity"/>
    <property type="evidence" value="ECO:0007669"/>
    <property type="project" value="TreeGrafter"/>
</dbReference>
<evidence type="ECO:0000256" key="5">
    <source>
        <dbReference type="ARBA" id="ARBA00022448"/>
    </source>
</evidence>
<dbReference type="GO" id="GO:0006783">
    <property type="term" value="P:heme biosynthetic process"/>
    <property type="evidence" value="ECO:0007669"/>
    <property type="project" value="UniProtKB-KW"/>
</dbReference>
<evidence type="ECO:0000256" key="2">
    <source>
        <dbReference type="ARBA" id="ARBA00008183"/>
    </source>
</evidence>
<dbReference type="EMBL" id="KQ414933">
    <property type="protein sequence ID" value="KOC59372.1"/>
    <property type="molecule type" value="Genomic_DNA"/>
</dbReference>
<dbReference type="GO" id="GO:0016226">
    <property type="term" value="P:iron-sulfur cluster assembly"/>
    <property type="evidence" value="ECO:0007669"/>
    <property type="project" value="InterPro"/>
</dbReference>
<comment type="catalytic activity">
    <reaction evidence="13">
        <text>4 Fe(2+) + O2 + 4 H(+) = 4 Fe(3+) + 2 H2O</text>
        <dbReference type="Rhea" id="RHEA:11148"/>
        <dbReference type="ChEBI" id="CHEBI:15377"/>
        <dbReference type="ChEBI" id="CHEBI:15378"/>
        <dbReference type="ChEBI" id="CHEBI:15379"/>
        <dbReference type="ChEBI" id="CHEBI:29033"/>
        <dbReference type="ChEBI" id="CHEBI:29034"/>
        <dbReference type="EC" id="1.16.3.1"/>
    </reaction>
</comment>
<keyword evidence="10" id="KW-0406">Ion transport</keyword>
<evidence type="ECO:0000256" key="10">
    <source>
        <dbReference type="ARBA" id="ARBA00023065"/>
    </source>
</evidence>
<dbReference type="OrthoDB" id="1897642at2759"/>
<evidence type="ECO:0000256" key="12">
    <source>
        <dbReference type="ARBA" id="ARBA00023133"/>
    </source>
</evidence>
<dbReference type="GO" id="GO:0004322">
    <property type="term" value="F:ferroxidase activity"/>
    <property type="evidence" value="ECO:0007669"/>
    <property type="project" value="UniProtKB-EC"/>
</dbReference>
<dbReference type="GO" id="GO:0008199">
    <property type="term" value="F:ferric iron binding"/>
    <property type="evidence" value="ECO:0007669"/>
    <property type="project" value="InterPro"/>
</dbReference>
<dbReference type="InterPro" id="IPR017789">
    <property type="entry name" value="Frataxin"/>
</dbReference>
<dbReference type="GO" id="GO:0006826">
    <property type="term" value="P:iron ion transport"/>
    <property type="evidence" value="ECO:0007669"/>
    <property type="project" value="UniProtKB-KW"/>
</dbReference>
<reference evidence="14 15" key="1">
    <citation type="submission" date="2015-07" db="EMBL/GenBank/DDBJ databases">
        <title>The genome of Habropoda laboriosa.</title>
        <authorList>
            <person name="Pan H."/>
            <person name="Kapheim K."/>
        </authorList>
    </citation>
    <scope>NUCLEOTIDE SEQUENCE [LARGE SCALE GENOMIC DNA]</scope>
    <source>
        <strain evidence="14">0110345459</strain>
    </source>
</reference>
<keyword evidence="8" id="KW-0560">Oxidoreductase</keyword>
<keyword evidence="12" id="KW-0350">Heme biosynthesis</keyword>
<comment type="similarity">
    <text evidence="2">Belongs to the frataxin family.</text>
</comment>
<dbReference type="PROSITE" id="PS01344">
    <property type="entry name" value="FRATAXIN_1"/>
    <property type="match status" value="1"/>
</dbReference>
<keyword evidence="4" id="KW-0409">Iron storage</keyword>
<keyword evidence="6" id="KW-0410">Iron transport</keyword>
<dbReference type="AlphaFoldDB" id="A0A0L7QL80"/>
<gene>
    <name evidence="14" type="ORF">WH47_12443</name>
</gene>
<dbReference type="PANTHER" id="PTHR16821">
    <property type="entry name" value="FRATAXIN"/>
    <property type="match status" value="1"/>
</dbReference>
<evidence type="ECO:0000256" key="11">
    <source>
        <dbReference type="ARBA" id="ARBA00023128"/>
    </source>
</evidence>
<dbReference type="InterPro" id="IPR036524">
    <property type="entry name" value="Frataxin/CyaY_sf"/>
</dbReference>
<keyword evidence="5" id="KW-0813">Transport</keyword>
<keyword evidence="11" id="KW-0496">Mitochondrion</keyword>
<keyword evidence="9" id="KW-0408">Iron</keyword>
<dbReference type="GO" id="GO:0005739">
    <property type="term" value="C:mitochondrion"/>
    <property type="evidence" value="ECO:0007669"/>
    <property type="project" value="UniProtKB-SubCell"/>
</dbReference>
<dbReference type="GO" id="GO:0051537">
    <property type="term" value="F:2 iron, 2 sulfur cluster binding"/>
    <property type="evidence" value="ECO:0007669"/>
    <property type="project" value="TreeGrafter"/>
</dbReference>
<dbReference type="GO" id="GO:0008198">
    <property type="term" value="F:ferrous iron binding"/>
    <property type="evidence" value="ECO:0007669"/>
    <property type="project" value="TreeGrafter"/>
</dbReference>